<accession>A0ABU2G9H6</accession>
<feature type="compositionally biased region" description="Basic and acidic residues" evidence="6">
    <location>
        <begin position="70"/>
        <end position="81"/>
    </location>
</feature>
<reference evidence="7 8" key="1">
    <citation type="submission" date="2022-06" db="EMBL/GenBank/DDBJ databases">
        <title>Halogeometricum sp. a new haloarchaeum isolate from saline soil.</title>
        <authorList>
            <person name="Strakova D."/>
            <person name="Galisteo C."/>
            <person name="Sanchez-Porro C."/>
            <person name="Ventosa A."/>
        </authorList>
    </citation>
    <scope>NUCLEOTIDE SEQUENCE [LARGE SCALE GENOMIC DNA]</scope>
    <source>
        <strain evidence="7 8">S1BR25-6</strain>
    </source>
</reference>
<feature type="transmembrane region" description="Helical" evidence="5">
    <location>
        <begin position="381"/>
        <end position="412"/>
    </location>
</feature>
<sequence>MADDSESERPPTDPDESDDSTPDDDETESSQTPTDGGGDADDTESDGYASDETDADADANGDEDADVEHEDGIDSPDRDGDTDADADADSEGSDDRPDVAATSDGRPDAEGDPDEEDDVPLEREGLVPPPGDERATDVSGEEVDGDGAAADPDPDPNSDGNADADDTDSDSATADPDSDSAAADPDSADEDDDPLWPEGHEYPDTEAAERREVADDDPAAVADTDGGAPASVSASTAPGQSRNDFADDDDVDQGMFGDGPESDQEMPLAEHIEEMVNRLAAVFLVGGLITLLLYPGADLANSALNLNFVSSADVINFLWNKHIPGAPEIVDRRPRVYGPLELVLTELKVAGLAGLIVGLPVFVYQTYLFMRPGLFPRERRYYLAAVPTSLILAFVGVAFAHFVVLPAIFAYFTSYTTGTAVVAFGLKETFNLILILMGYNAIIFQIPLFIMLAIMMNLVTREWLVQRRLIFWASFLGLAFFVSPDPTGMAPIIVGTTMITLFEGTLFLLRWTGKGSLVPTAEGLAAYRPHVAVFAALVGYLLSPLPAPTGYYDLLPAVVTETLAANDLAVYTPLIIAGVLVGAFELASFLLRRYGRSRRMLRARLAISTARRPVWLVAIVVGYLGSPDPVLLRWAAEPSLRPALAGGIAVGLVLGYEALRLLLASREDRAA</sequence>
<dbReference type="PANTHER" id="PTHR30371">
    <property type="entry name" value="SEC-INDEPENDENT PROTEIN TRANSLOCASE PROTEIN TATC"/>
    <property type="match status" value="1"/>
</dbReference>
<comment type="function">
    <text evidence="5">Part of the twin-arginine translocation (Tat) system that transports large folded proteins containing a characteristic twin-arginine motif in their signal peptide across membranes.</text>
</comment>
<evidence type="ECO:0000313" key="7">
    <source>
        <dbReference type="EMBL" id="MDS0297427.1"/>
    </source>
</evidence>
<feature type="compositionally biased region" description="Acidic residues" evidence="6">
    <location>
        <begin position="38"/>
        <end position="69"/>
    </location>
</feature>
<dbReference type="EMBL" id="JAMQOP010000001">
    <property type="protein sequence ID" value="MDS0297427.1"/>
    <property type="molecule type" value="Genomic_DNA"/>
</dbReference>
<feature type="compositionally biased region" description="Polar residues" evidence="6">
    <location>
        <begin position="232"/>
        <end position="243"/>
    </location>
</feature>
<keyword evidence="8" id="KW-1185">Reference proteome</keyword>
<keyword evidence="5" id="KW-1003">Cell membrane</keyword>
<dbReference type="PANTHER" id="PTHR30371:SF0">
    <property type="entry name" value="SEC-INDEPENDENT PROTEIN TRANSLOCASE PROTEIN TATC, CHLOROPLASTIC-RELATED"/>
    <property type="match status" value="1"/>
</dbReference>
<dbReference type="PRINTS" id="PR01840">
    <property type="entry name" value="TATCFAMILY"/>
</dbReference>
<comment type="similarity">
    <text evidence="5">Belongs to the TatC family.</text>
</comment>
<proteinExistence type="inferred from homology"/>
<keyword evidence="5" id="KW-0811">Translocation</keyword>
<feature type="compositionally biased region" description="Acidic residues" evidence="6">
    <location>
        <begin position="82"/>
        <end position="92"/>
    </location>
</feature>
<comment type="caution">
    <text evidence="5">Lacks conserved residue(s) required for the propagation of feature annotation.</text>
</comment>
<keyword evidence="5" id="KW-0653">Protein transport</keyword>
<dbReference type="Pfam" id="PF00902">
    <property type="entry name" value="TatC"/>
    <property type="match status" value="1"/>
</dbReference>
<dbReference type="InterPro" id="IPR002033">
    <property type="entry name" value="TatC"/>
</dbReference>
<feature type="compositionally biased region" description="Acidic residues" evidence="6">
    <location>
        <begin position="186"/>
        <end position="195"/>
    </location>
</feature>
<feature type="transmembrane region" description="Helical" evidence="5">
    <location>
        <begin position="489"/>
        <end position="509"/>
    </location>
</feature>
<evidence type="ECO:0000256" key="4">
    <source>
        <dbReference type="ARBA" id="ARBA00023136"/>
    </source>
</evidence>
<feature type="compositionally biased region" description="Basic and acidic residues" evidence="6">
    <location>
        <begin position="120"/>
        <end position="136"/>
    </location>
</feature>
<name>A0ABU2G9H6_9EURY</name>
<keyword evidence="4 5" id="KW-0472">Membrane</keyword>
<evidence type="ECO:0000256" key="3">
    <source>
        <dbReference type="ARBA" id="ARBA00022989"/>
    </source>
</evidence>
<dbReference type="Proteomes" id="UP001257060">
    <property type="component" value="Unassembled WGS sequence"/>
</dbReference>
<feature type="compositionally biased region" description="Acidic residues" evidence="6">
    <location>
        <begin position="110"/>
        <end position="119"/>
    </location>
</feature>
<feature type="transmembrane region" description="Helical" evidence="5">
    <location>
        <begin position="530"/>
        <end position="548"/>
    </location>
</feature>
<dbReference type="HAMAP" id="MF_00902">
    <property type="entry name" value="TatC"/>
    <property type="match status" value="1"/>
</dbReference>
<feature type="compositionally biased region" description="Acidic residues" evidence="6">
    <location>
        <begin position="152"/>
        <end position="169"/>
    </location>
</feature>
<comment type="caution">
    <text evidence="7">The sequence shown here is derived from an EMBL/GenBank/DDBJ whole genome shotgun (WGS) entry which is preliminary data.</text>
</comment>
<feature type="transmembrane region" description="Helical" evidence="5">
    <location>
        <begin position="432"/>
        <end position="453"/>
    </location>
</feature>
<feature type="transmembrane region" description="Helical" evidence="5">
    <location>
        <begin position="279"/>
        <end position="297"/>
    </location>
</feature>
<feature type="compositionally biased region" description="Low complexity" evidence="6">
    <location>
        <begin position="170"/>
        <end position="185"/>
    </location>
</feature>
<evidence type="ECO:0000256" key="6">
    <source>
        <dbReference type="SAM" id="MobiDB-lite"/>
    </source>
</evidence>
<feature type="transmembrane region" description="Helical" evidence="5">
    <location>
        <begin position="644"/>
        <end position="663"/>
    </location>
</feature>
<comment type="subunit">
    <text evidence="5">Forms a complex with TatA.</text>
</comment>
<evidence type="ECO:0000256" key="1">
    <source>
        <dbReference type="ARBA" id="ARBA00004141"/>
    </source>
</evidence>
<gene>
    <name evidence="5" type="primary">tatC</name>
    <name evidence="7" type="ORF">NDI76_01560</name>
</gene>
<evidence type="ECO:0000313" key="8">
    <source>
        <dbReference type="Proteomes" id="UP001257060"/>
    </source>
</evidence>
<keyword evidence="5" id="KW-0813">Transport</keyword>
<organism evidence="7 8">
    <name type="scientific">Halogeometricum salsisoli</name>
    <dbReference type="NCBI Taxonomy" id="2950536"/>
    <lineage>
        <taxon>Archaea</taxon>
        <taxon>Methanobacteriati</taxon>
        <taxon>Methanobacteriota</taxon>
        <taxon>Stenosarchaea group</taxon>
        <taxon>Halobacteria</taxon>
        <taxon>Halobacteriales</taxon>
        <taxon>Haloferacaceae</taxon>
        <taxon>Halogeometricum</taxon>
    </lineage>
</organism>
<feature type="transmembrane region" description="Helical" evidence="5">
    <location>
        <begin position="349"/>
        <end position="369"/>
    </location>
</feature>
<protein>
    <recommendedName>
        <fullName evidence="5">Sec-independent protein translocase protein TatC</fullName>
    </recommendedName>
</protein>
<comment type="subcellular location">
    <subcellularLocation>
        <location evidence="5">Cell membrane</location>
        <topology evidence="5">Multi-pass membrane protein</topology>
    </subcellularLocation>
    <subcellularLocation>
        <location evidence="1">Membrane</location>
        <topology evidence="1">Multi-pass membrane protein</topology>
    </subcellularLocation>
</comment>
<feature type="transmembrane region" description="Helical" evidence="5">
    <location>
        <begin position="603"/>
        <end position="624"/>
    </location>
</feature>
<feature type="transmembrane region" description="Helical" evidence="5">
    <location>
        <begin position="568"/>
        <end position="591"/>
    </location>
</feature>
<feature type="compositionally biased region" description="Basic and acidic residues" evidence="6">
    <location>
        <begin position="198"/>
        <end position="213"/>
    </location>
</feature>
<evidence type="ECO:0000256" key="2">
    <source>
        <dbReference type="ARBA" id="ARBA00022692"/>
    </source>
</evidence>
<keyword evidence="3 5" id="KW-1133">Transmembrane helix</keyword>
<feature type="compositionally biased region" description="Acidic residues" evidence="6">
    <location>
        <begin position="13"/>
        <end position="28"/>
    </location>
</feature>
<keyword evidence="2 5" id="KW-0812">Transmembrane</keyword>
<evidence type="ECO:0000256" key="5">
    <source>
        <dbReference type="HAMAP-Rule" id="MF_00902"/>
    </source>
</evidence>
<feature type="region of interest" description="Disordered" evidence="6">
    <location>
        <begin position="1"/>
        <end position="264"/>
    </location>
</feature>
<feature type="compositionally biased region" description="Low complexity" evidence="6">
    <location>
        <begin position="219"/>
        <end position="230"/>
    </location>
</feature>